<comment type="caution">
    <text evidence="1">The sequence shown here is derived from an EMBL/GenBank/DDBJ whole genome shotgun (WGS) entry which is preliminary data.</text>
</comment>
<reference evidence="1" key="1">
    <citation type="submission" date="2021-01" db="EMBL/GenBank/DDBJ databases">
        <title>Whole genome shotgun sequence of Actinoplanes nipponensis NBRC 14063.</title>
        <authorList>
            <person name="Komaki H."/>
            <person name="Tamura T."/>
        </authorList>
    </citation>
    <scope>NUCLEOTIDE SEQUENCE</scope>
    <source>
        <strain evidence="1">NBRC 14063</strain>
    </source>
</reference>
<dbReference type="AlphaFoldDB" id="A0A919MVW0"/>
<dbReference type="EMBL" id="BOMQ01000060">
    <property type="protein sequence ID" value="GIE51575.1"/>
    <property type="molecule type" value="Genomic_DNA"/>
</dbReference>
<sequence>MVSQRICSRLVELIRTPPEPHMMAYGRQKGRARATEPAAAIEIRRGGRELMTGPRQYAVRLPSVTPRESWRGSNLPM</sequence>
<organism evidence="1 2">
    <name type="scientific">Actinoplanes nipponensis</name>
    <dbReference type="NCBI Taxonomy" id="135950"/>
    <lineage>
        <taxon>Bacteria</taxon>
        <taxon>Bacillati</taxon>
        <taxon>Actinomycetota</taxon>
        <taxon>Actinomycetes</taxon>
        <taxon>Micromonosporales</taxon>
        <taxon>Micromonosporaceae</taxon>
        <taxon>Actinoplanes</taxon>
    </lineage>
</organism>
<protein>
    <submittedName>
        <fullName evidence="1">Uncharacterized protein</fullName>
    </submittedName>
</protein>
<dbReference type="Proteomes" id="UP000647172">
    <property type="component" value="Unassembled WGS sequence"/>
</dbReference>
<gene>
    <name evidence="1" type="ORF">Ani05nite_51090</name>
</gene>
<proteinExistence type="predicted"/>
<name>A0A919MVW0_9ACTN</name>
<accession>A0A919MVW0</accession>
<evidence type="ECO:0000313" key="2">
    <source>
        <dbReference type="Proteomes" id="UP000647172"/>
    </source>
</evidence>
<evidence type="ECO:0000313" key="1">
    <source>
        <dbReference type="EMBL" id="GIE51575.1"/>
    </source>
</evidence>
<keyword evidence="2" id="KW-1185">Reference proteome</keyword>